<gene>
    <name evidence="3" type="ORF">J2X16_000211</name>
</gene>
<name>A0ABU1Z2Q6_9BURK</name>
<keyword evidence="4" id="KW-1185">Reference proteome</keyword>
<feature type="chain" id="PRO_5045174404" description="Ice-binding protein C-terminal domain-containing protein" evidence="1">
    <location>
        <begin position="39"/>
        <end position="245"/>
    </location>
</feature>
<proteinExistence type="predicted"/>
<accession>A0ABU1Z2Q6</accession>
<comment type="caution">
    <text evidence="3">The sequence shown here is derived from an EMBL/GenBank/DDBJ whole genome shotgun (WGS) entry which is preliminary data.</text>
</comment>
<feature type="domain" description="Ice-binding protein C-terminal" evidence="2">
    <location>
        <begin position="221"/>
        <end position="243"/>
    </location>
</feature>
<evidence type="ECO:0000313" key="4">
    <source>
        <dbReference type="Proteomes" id="UP001180536"/>
    </source>
</evidence>
<dbReference type="InterPro" id="IPR013424">
    <property type="entry name" value="Ice-binding_C"/>
</dbReference>
<feature type="signal peptide" evidence="1">
    <location>
        <begin position="1"/>
        <end position="38"/>
    </location>
</feature>
<keyword evidence="1" id="KW-0732">Signal</keyword>
<evidence type="ECO:0000259" key="2">
    <source>
        <dbReference type="Pfam" id="PF07589"/>
    </source>
</evidence>
<organism evidence="3 4">
    <name type="scientific">Pelomonas aquatica</name>
    <dbReference type="NCBI Taxonomy" id="431058"/>
    <lineage>
        <taxon>Bacteria</taxon>
        <taxon>Pseudomonadati</taxon>
        <taxon>Pseudomonadota</taxon>
        <taxon>Betaproteobacteria</taxon>
        <taxon>Burkholderiales</taxon>
        <taxon>Sphaerotilaceae</taxon>
        <taxon>Roseateles</taxon>
    </lineage>
</organism>
<sequence length="245" mass="24286">MDYAPCSTSATALEILMKSTYKVLAAAAALALSAAGQAVPVALTQLTGVTGGTIAGTAVYKADLSTIGLASILSIGIRDNSSMLGGAGGQFSGFDLDAIKLSTTDCADAACAAAAVGLAVFDFTSGTIFAPGTQRLPADPKLFGTDGSGSAVDNSIARLGLFDGESTTVTPDGFLSMGDNGAIDFNLTAATSTAGLFLYIGEVGDNGEVAAGSILVRDTTSVPEPAGLALFGLAAAGLARLRRRC</sequence>
<dbReference type="Proteomes" id="UP001180536">
    <property type="component" value="Unassembled WGS sequence"/>
</dbReference>
<evidence type="ECO:0000313" key="3">
    <source>
        <dbReference type="EMBL" id="MDR7294890.1"/>
    </source>
</evidence>
<reference evidence="3 4" key="1">
    <citation type="submission" date="2023-07" db="EMBL/GenBank/DDBJ databases">
        <title>Sorghum-associated microbial communities from plants grown in Nebraska, USA.</title>
        <authorList>
            <person name="Schachtman D."/>
        </authorList>
    </citation>
    <scope>NUCLEOTIDE SEQUENCE [LARGE SCALE GENOMIC DNA]</scope>
    <source>
        <strain evidence="3 4">BE310</strain>
    </source>
</reference>
<evidence type="ECO:0000256" key="1">
    <source>
        <dbReference type="SAM" id="SignalP"/>
    </source>
</evidence>
<dbReference type="Pfam" id="PF07589">
    <property type="entry name" value="PEP-CTERM"/>
    <property type="match status" value="1"/>
</dbReference>
<dbReference type="NCBIfam" id="TIGR02595">
    <property type="entry name" value="PEP_CTERM"/>
    <property type="match status" value="1"/>
</dbReference>
<dbReference type="RefSeq" id="WP_082580297.1">
    <property type="nucleotide sequence ID" value="NZ_JAVDXQ010000001.1"/>
</dbReference>
<protein>
    <recommendedName>
        <fullName evidence="2">Ice-binding protein C-terminal domain-containing protein</fullName>
    </recommendedName>
</protein>
<dbReference type="EMBL" id="JAVDXQ010000001">
    <property type="protein sequence ID" value="MDR7294890.1"/>
    <property type="molecule type" value="Genomic_DNA"/>
</dbReference>